<evidence type="ECO:0000256" key="2">
    <source>
        <dbReference type="SAM" id="MobiDB-lite"/>
    </source>
</evidence>
<evidence type="ECO:0000313" key="6">
    <source>
        <dbReference type="Proteomes" id="UP000626844"/>
    </source>
</evidence>
<dbReference type="PANTHER" id="PTHR21666">
    <property type="entry name" value="PEPTIDASE-RELATED"/>
    <property type="match status" value="1"/>
</dbReference>
<protein>
    <submittedName>
        <fullName evidence="5">Peptidoglycan DD-metalloendopeptidase family protein</fullName>
    </submittedName>
</protein>
<proteinExistence type="predicted"/>
<evidence type="ECO:0000259" key="4">
    <source>
        <dbReference type="Pfam" id="PF24568"/>
    </source>
</evidence>
<dbReference type="Pfam" id="PF01551">
    <property type="entry name" value="Peptidase_M23"/>
    <property type="match status" value="1"/>
</dbReference>
<evidence type="ECO:0000256" key="1">
    <source>
        <dbReference type="ARBA" id="ARBA00022729"/>
    </source>
</evidence>
<comment type="caution">
    <text evidence="5">The sequence shown here is derived from an EMBL/GenBank/DDBJ whole genome shotgun (WGS) entry which is preliminary data.</text>
</comment>
<feature type="domain" description="M23ase beta-sheet core" evidence="3">
    <location>
        <begin position="335"/>
        <end position="434"/>
    </location>
</feature>
<name>A0A926NK32_9BACI</name>
<feature type="region of interest" description="Disordered" evidence="2">
    <location>
        <begin position="253"/>
        <end position="315"/>
    </location>
</feature>
<evidence type="ECO:0000313" key="5">
    <source>
        <dbReference type="EMBL" id="MBD1381413.1"/>
    </source>
</evidence>
<feature type="compositionally biased region" description="Basic and acidic residues" evidence="2">
    <location>
        <begin position="253"/>
        <end position="270"/>
    </location>
</feature>
<evidence type="ECO:0000259" key="3">
    <source>
        <dbReference type="Pfam" id="PF01551"/>
    </source>
</evidence>
<dbReference type="EMBL" id="JACXAI010000018">
    <property type="protein sequence ID" value="MBD1381413.1"/>
    <property type="molecule type" value="Genomic_DNA"/>
</dbReference>
<keyword evidence="1" id="KW-0732">Signal</keyword>
<reference evidence="5" key="1">
    <citation type="submission" date="2020-09" db="EMBL/GenBank/DDBJ databases">
        <title>A novel bacterium of genus Bacillus, isolated from South China Sea.</title>
        <authorList>
            <person name="Huang H."/>
            <person name="Mo K."/>
            <person name="Hu Y."/>
        </authorList>
    </citation>
    <scope>NUCLEOTIDE SEQUENCE</scope>
    <source>
        <strain evidence="5">IB182487</strain>
    </source>
</reference>
<feature type="domain" description="Peptidoglycan hydrolase PcsB coiled-coil" evidence="4">
    <location>
        <begin position="108"/>
        <end position="182"/>
    </location>
</feature>
<dbReference type="Pfam" id="PF24568">
    <property type="entry name" value="CC_PcsB"/>
    <property type="match status" value="1"/>
</dbReference>
<sequence>MNRKLLILGLTAVIGTSGTLIPLKHEKAHAYEDLDKQKEEIEGKKSENNSNMESKKKEINELQDKQDQLDADIKSIDMKVTSTNEQIIKKQEEIDATKKEIEQLKVEIDEIKQRIEKRNELLKDRVRSLQQGGGVVSYLDVLLGAQDFSDFVSRISAVTTIVEADKDILKEHENDLKLLEQKEAELSSELKNLETALTELETLKNQLKAQQAEKAKLMEEVRKQHKSAESDLYELEDEAAFLAEQEKAIKLEEQRRKQAEEEEKRRKAEEAAAAAAAKQQAASAPKAANASSNAGSSSSSSSSEPASAPAVTSGDFMWPANGRLSSGYGQRWGKLHAGVDIANSIGTPVVASAAGTVIRSYYSSSYGNVVFLTHNINGKVYTTVYAHLSARQVSAGQSVSKGQQIGLLGNTGDSTGPHLHFEIHNGAWKNPVDPMNFLP</sequence>
<dbReference type="InterPro" id="IPR016047">
    <property type="entry name" value="M23ase_b-sheet_dom"/>
</dbReference>
<dbReference type="GO" id="GO:0004222">
    <property type="term" value="F:metalloendopeptidase activity"/>
    <property type="evidence" value="ECO:0007669"/>
    <property type="project" value="TreeGrafter"/>
</dbReference>
<dbReference type="Gene3D" id="2.70.70.10">
    <property type="entry name" value="Glucose Permease (Domain IIA)"/>
    <property type="match status" value="1"/>
</dbReference>
<gene>
    <name evidence="5" type="ORF">IC621_14335</name>
</gene>
<keyword evidence="6" id="KW-1185">Reference proteome</keyword>
<dbReference type="CDD" id="cd12797">
    <property type="entry name" value="M23_peptidase"/>
    <property type="match status" value="1"/>
</dbReference>
<dbReference type="RefSeq" id="WP_191159012.1">
    <property type="nucleotide sequence ID" value="NZ_JACXAI010000018.1"/>
</dbReference>
<dbReference type="SUPFAM" id="SSF51261">
    <property type="entry name" value="Duplicated hybrid motif"/>
    <property type="match status" value="1"/>
</dbReference>
<dbReference type="Gene3D" id="6.10.250.3150">
    <property type="match status" value="1"/>
</dbReference>
<dbReference type="InterPro" id="IPR050570">
    <property type="entry name" value="Cell_wall_metabolism_enzyme"/>
</dbReference>
<dbReference type="PANTHER" id="PTHR21666:SF270">
    <property type="entry name" value="MUREIN HYDROLASE ACTIVATOR ENVC"/>
    <property type="match status" value="1"/>
</dbReference>
<dbReference type="InterPro" id="IPR011055">
    <property type="entry name" value="Dup_hybrid_motif"/>
</dbReference>
<dbReference type="AlphaFoldDB" id="A0A926NK32"/>
<dbReference type="InterPro" id="IPR057309">
    <property type="entry name" value="PcsB_CC"/>
</dbReference>
<feature type="compositionally biased region" description="Low complexity" evidence="2">
    <location>
        <begin position="271"/>
        <end position="310"/>
    </location>
</feature>
<dbReference type="Proteomes" id="UP000626844">
    <property type="component" value="Unassembled WGS sequence"/>
</dbReference>
<feature type="region of interest" description="Disordered" evidence="2">
    <location>
        <begin position="38"/>
        <end position="58"/>
    </location>
</feature>
<accession>A0A926NK32</accession>
<organism evidence="5 6">
    <name type="scientific">Metabacillus arenae</name>
    <dbReference type="NCBI Taxonomy" id="2771434"/>
    <lineage>
        <taxon>Bacteria</taxon>
        <taxon>Bacillati</taxon>
        <taxon>Bacillota</taxon>
        <taxon>Bacilli</taxon>
        <taxon>Bacillales</taxon>
        <taxon>Bacillaceae</taxon>
        <taxon>Metabacillus</taxon>
    </lineage>
</organism>